<evidence type="ECO:0000313" key="1">
    <source>
        <dbReference type="EMBL" id="MCX9003874.1"/>
    </source>
</evidence>
<protein>
    <submittedName>
        <fullName evidence="1">Uncharacterized protein</fullName>
    </submittedName>
</protein>
<name>A0AAW5WDA4_9ENTR</name>
<reference evidence="1" key="1">
    <citation type="submission" date="2022-07" db="EMBL/GenBank/DDBJ databases">
        <title>Genome Sequence of Citrobacter portucalensis from Edible Snails.</title>
        <authorList>
            <person name="Okafor A.C."/>
            <person name="Ogbo F.C."/>
            <person name="Ruppitsch W."/>
            <person name="Allerberger F."/>
        </authorList>
    </citation>
    <scope>NUCLEOTIDE SEQUENCE</scope>
    <source>
        <strain evidence="1">Igbk 7</strain>
    </source>
</reference>
<sequence>MNRSEWEWCLNKDDSLYFFPISHTVEGNYRIHFELSGSYNLRVSDAELAGKSILLFEYIDEDDDHPARIGFIETESTIEAMIEHLNSIDDIYHEPIYRSVYEWALQLFYR</sequence>
<evidence type="ECO:0000313" key="2">
    <source>
        <dbReference type="Proteomes" id="UP001207430"/>
    </source>
</evidence>
<comment type="caution">
    <text evidence="1">The sequence shown here is derived from an EMBL/GenBank/DDBJ whole genome shotgun (WGS) entry which is preliminary data.</text>
</comment>
<accession>A0AAW5WDA4</accession>
<dbReference type="RefSeq" id="WP_267449375.1">
    <property type="nucleotide sequence ID" value="NZ_JANDBG010000021.1"/>
</dbReference>
<dbReference type="EMBL" id="JANDBG010000021">
    <property type="protein sequence ID" value="MCX9003874.1"/>
    <property type="molecule type" value="Genomic_DNA"/>
</dbReference>
<proteinExistence type="predicted"/>
<gene>
    <name evidence="1" type="ORF">NLN86_19780</name>
</gene>
<dbReference type="AlphaFoldDB" id="A0AAW5WDA4"/>
<organism evidence="1 2">
    <name type="scientific">Citrobacter portucalensis</name>
    <dbReference type="NCBI Taxonomy" id="1639133"/>
    <lineage>
        <taxon>Bacteria</taxon>
        <taxon>Pseudomonadati</taxon>
        <taxon>Pseudomonadota</taxon>
        <taxon>Gammaproteobacteria</taxon>
        <taxon>Enterobacterales</taxon>
        <taxon>Enterobacteriaceae</taxon>
        <taxon>Citrobacter</taxon>
        <taxon>Citrobacter freundii complex</taxon>
    </lineage>
</organism>
<dbReference type="Proteomes" id="UP001207430">
    <property type="component" value="Unassembled WGS sequence"/>
</dbReference>